<evidence type="ECO:0000256" key="2">
    <source>
        <dbReference type="ARBA" id="ARBA00022722"/>
    </source>
</evidence>
<protein>
    <recommendedName>
        <fullName evidence="6">Ribonuclease VapC</fullName>
        <shortName evidence="6">RNase VapC</shortName>
        <ecNumber evidence="6">3.1.-.-</ecNumber>
    </recommendedName>
    <alternativeName>
        <fullName evidence="6">Toxin VapC</fullName>
    </alternativeName>
</protein>
<dbReference type="Proteomes" id="UP000021315">
    <property type="component" value="Unassembled WGS sequence"/>
</dbReference>
<dbReference type="GO" id="GO:0016787">
    <property type="term" value="F:hydrolase activity"/>
    <property type="evidence" value="ECO:0007669"/>
    <property type="project" value="UniProtKB-KW"/>
</dbReference>
<dbReference type="InterPro" id="IPR029060">
    <property type="entry name" value="PIN-like_dom_sf"/>
</dbReference>
<feature type="domain" description="PIN" evidence="7">
    <location>
        <begin position="2"/>
        <end position="119"/>
    </location>
</feature>
<sequence length="131" mass="14532">MIVVDTNVLAYLLIPGQYTESAERLLLDEPEWAAPLLWRSELRNVLATYVRSKRLEVSDALALHRRAADLIGAEEYDPETSDVLRLAKASGCSAYDCEFVSVAEYLDVKLVTADAKLAKAFKTRALLLSDA</sequence>
<comment type="function">
    <text evidence="6">Toxic component of a toxin-antitoxin (TA) system. An RNase.</text>
</comment>
<evidence type="ECO:0000256" key="6">
    <source>
        <dbReference type="HAMAP-Rule" id="MF_00265"/>
    </source>
</evidence>
<evidence type="ECO:0000256" key="5">
    <source>
        <dbReference type="ARBA" id="ARBA00022842"/>
    </source>
</evidence>
<keyword evidence="9" id="KW-1185">Reference proteome</keyword>
<keyword evidence="1 6" id="KW-1277">Toxin-antitoxin system</keyword>
<comment type="caution">
    <text evidence="8">The sequence shown here is derived from an EMBL/GenBank/DDBJ whole genome shotgun (WGS) entry which is preliminary data.</text>
</comment>
<dbReference type="RefSeq" id="WP_034948115.1">
    <property type="nucleotide sequence ID" value="NZ_JDST02000035.1"/>
</dbReference>
<proteinExistence type="inferred from homology"/>
<dbReference type="AlphaFoldDB" id="A0A080M9F8"/>
<dbReference type="EMBL" id="JDST02000035">
    <property type="protein sequence ID" value="KFB77065.1"/>
    <property type="molecule type" value="Genomic_DNA"/>
</dbReference>
<dbReference type="CDD" id="cd09873">
    <property type="entry name" value="PIN_Pae0151-like"/>
    <property type="match status" value="1"/>
</dbReference>
<dbReference type="Pfam" id="PF01850">
    <property type="entry name" value="PIN"/>
    <property type="match status" value="1"/>
</dbReference>
<dbReference type="GO" id="GO:0000287">
    <property type="term" value="F:magnesium ion binding"/>
    <property type="evidence" value="ECO:0007669"/>
    <property type="project" value="UniProtKB-UniRule"/>
</dbReference>
<feature type="binding site" evidence="6">
    <location>
        <position position="5"/>
    </location>
    <ligand>
        <name>Mg(2+)</name>
        <dbReference type="ChEBI" id="CHEBI:18420"/>
    </ligand>
</feature>
<evidence type="ECO:0000259" key="7">
    <source>
        <dbReference type="Pfam" id="PF01850"/>
    </source>
</evidence>
<dbReference type="GO" id="GO:0004540">
    <property type="term" value="F:RNA nuclease activity"/>
    <property type="evidence" value="ECO:0007669"/>
    <property type="project" value="InterPro"/>
</dbReference>
<feature type="binding site" evidence="6">
    <location>
        <position position="96"/>
    </location>
    <ligand>
        <name>Mg(2+)</name>
        <dbReference type="ChEBI" id="CHEBI:18420"/>
    </ligand>
</feature>
<dbReference type="PANTHER" id="PTHR35901">
    <property type="entry name" value="RIBONUCLEASE VAPC3"/>
    <property type="match status" value="1"/>
</dbReference>
<accession>A0A080M9F8</accession>
<dbReference type="SUPFAM" id="SSF88723">
    <property type="entry name" value="PIN domain-like"/>
    <property type="match status" value="1"/>
</dbReference>
<dbReference type="GO" id="GO:0090729">
    <property type="term" value="F:toxin activity"/>
    <property type="evidence" value="ECO:0007669"/>
    <property type="project" value="UniProtKB-KW"/>
</dbReference>
<reference evidence="8" key="1">
    <citation type="submission" date="2014-02" db="EMBL/GenBank/DDBJ databases">
        <title>Expanding our view of genomic diversity in Candidatus Accumulibacter clades.</title>
        <authorList>
            <person name="Skennerton C.T."/>
            <person name="Barr J.J."/>
            <person name="Slater F.R."/>
            <person name="Bond P.L."/>
            <person name="Tyson G.W."/>
        </authorList>
    </citation>
    <scope>NUCLEOTIDE SEQUENCE [LARGE SCALE GENOMIC DNA]</scope>
</reference>
<keyword evidence="3 6" id="KW-0479">Metal-binding</keyword>
<dbReference type="InterPro" id="IPR051619">
    <property type="entry name" value="TypeII_TA_RNase_PINc/VapC"/>
</dbReference>
<dbReference type="STRING" id="1453999.AW06_001824"/>
<keyword evidence="6" id="KW-0800">Toxin</keyword>
<evidence type="ECO:0000256" key="4">
    <source>
        <dbReference type="ARBA" id="ARBA00022801"/>
    </source>
</evidence>
<comment type="cofactor">
    <cofactor evidence="6">
        <name>Mg(2+)</name>
        <dbReference type="ChEBI" id="CHEBI:18420"/>
    </cofactor>
</comment>
<evidence type="ECO:0000256" key="3">
    <source>
        <dbReference type="ARBA" id="ARBA00022723"/>
    </source>
</evidence>
<keyword evidence="2 6" id="KW-0540">Nuclease</keyword>
<dbReference type="InterPro" id="IPR022907">
    <property type="entry name" value="VapC_family"/>
</dbReference>
<gene>
    <name evidence="6" type="primary">vapC</name>
    <name evidence="8" type="ORF">AW06_001824</name>
</gene>
<dbReference type="EC" id="3.1.-.-" evidence="6"/>
<dbReference type="InterPro" id="IPR002716">
    <property type="entry name" value="PIN_dom"/>
</dbReference>
<evidence type="ECO:0000256" key="1">
    <source>
        <dbReference type="ARBA" id="ARBA00022649"/>
    </source>
</evidence>
<organism evidence="8 9">
    <name type="scientific">Candidatus Accumulibacter cognatus</name>
    <dbReference type="NCBI Taxonomy" id="2954383"/>
    <lineage>
        <taxon>Bacteria</taxon>
        <taxon>Pseudomonadati</taxon>
        <taxon>Pseudomonadota</taxon>
        <taxon>Betaproteobacteria</taxon>
        <taxon>Candidatus Accumulibacter</taxon>
    </lineage>
</organism>
<evidence type="ECO:0000313" key="9">
    <source>
        <dbReference type="Proteomes" id="UP000021315"/>
    </source>
</evidence>
<keyword evidence="5 6" id="KW-0460">Magnesium</keyword>
<dbReference type="InterPro" id="IPR044153">
    <property type="entry name" value="PIN_Pae0151-like"/>
</dbReference>
<comment type="similarity">
    <text evidence="6">Belongs to the PINc/VapC protein family.</text>
</comment>
<dbReference type="PANTHER" id="PTHR35901:SF1">
    <property type="entry name" value="EXONUCLEASE VAPC9"/>
    <property type="match status" value="1"/>
</dbReference>
<evidence type="ECO:0000313" key="8">
    <source>
        <dbReference type="EMBL" id="KFB77065.1"/>
    </source>
</evidence>
<dbReference type="HAMAP" id="MF_00265">
    <property type="entry name" value="VapC_Nob1"/>
    <property type="match status" value="1"/>
</dbReference>
<keyword evidence="4 6" id="KW-0378">Hydrolase</keyword>
<dbReference type="Gene3D" id="3.40.50.1010">
    <property type="entry name" value="5'-nuclease"/>
    <property type="match status" value="1"/>
</dbReference>
<name>A0A080M9F8_9PROT</name>